<dbReference type="Proteomes" id="UP000763447">
    <property type="component" value="Unassembled WGS sequence"/>
</dbReference>
<comment type="caution">
    <text evidence="2">The sequence shown here is derived from an EMBL/GenBank/DDBJ whole genome shotgun (WGS) entry which is preliminary data.</text>
</comment>
<dbReference type="SUPFAM" id="SSF52200">
    <property type="entry name" value="Toll/Interleukin receptor TIR domain"/>
    <property type="match status" value="1"/>
</dbReference>
<name>A0ABX1KU76_9LACO</name>
<dbReference type="RefSeq" id="WP_168924118.1">
    <property type="nucleotide sequence ID" value="NZ_JAAXLJ010000002.1"/>
</dbReference>
<dbReference type="PROSITE" id="PS51534">
    <property type="entry name" value="SEFIR"/>
    <property type="match status" value="1"/>
</dbReference>
<feature type="domain" description="SEFIR" evidence="1">
    <location>
        <begin position="16"/>
        <end position="149"/>
    </location>
</feature>
<evidence type="ECO:0000313" key="3">
    <source>
        <dbReference type="Proteomes" id="UP000763447"/>
    </source>
</evidence>
<evidence type="ECO:0000313" key="2">
    <source>
        <dbReference type="EMBL" id="NLR17486.1"/>
    </source>
</evidence>
<dbReference type="InterPro" id="IPR035897">
    <property type="entry name" value="Toll_tir_struct_dom_sf"/>
</dbReference>
<protein>
    <submittedName>
        <fullName evidence="2">TIR domain-containing protein</fullName>
    </submittedName>
</protein>
<organism evidence="2 3">
    <name type="scientific">Secundilactobacillus angelensis</name>
    <dbReference type="NCBI Taxonomy" id="2722706"/>
    <lineage>
        <taxon>Bacteria</taxon>
        <taxon>Bacillati</taxon>
        <taxon>Bacillota</taxon>
        <taxon>Bacilli</taxon>
        <taxon>Lactobacillales</taxon>
        <taxon>Lactobacillaceae</taxon>
        <taxon>Secundilactobacillus</taxon>
    </lineage>
</organism>
<gene>
    <name evidence="2" type="ORF">HC026_00985</name>
</gene>
<keyword evidence="3" id="KW-1185">Reference proteome</keyword>
<dbReference type="EMBL" id="JAAXLJ010000002">
    <property type="protein sequence ID" value="NLR17486.1"/>
    <property type="molecule type" value="Genomic_DNA"/>
</dbReference>
<dbReference type="Pfam" id="PF08357">
    <property type="entry name" value="SEFIR"/>
    <property type="match status" value="1"/>
</dbReference>
<reference evidence="2 3" key="1">
    <citation type="submission" date="2020-04" db="EMBL/GenBank/DDBJ databases">
        <title>A novel species of genus Lactobacillus that was isolated from fermented food Zha-chili.</title>
        <authorList>
            <person name="Zhang Z."/>
        </authorList>
    </citation>
    <scope>NUCLEOTIDE SEQUENCE [LARGE SCALE GENOMIC DNA]</scope>
    <source>
        <strain evidence="3">HBUAS51383</strain>
    </source>
</reference>
<evidence type="ECO:0000259" key="1">
    <source>
        <dbReference type="PROSITE" id="PS51534"/>
    </source>
</evidence>
<accession>A0ABX1KU76</accession>
<dbReference type="Gene3D" id="3.40.50.10140">
    <property type="entry name" value="Toll/interleukin-1 receptor homology (TIR) domain"/>
    <property type="match status" value="1"/>
</dbReference>
<dbReference type="InterPro" id="IPR013568">
    <property type="entry name" value="SEFIR_dom"/>
</dbReference>
<sequence length="471" mass="55040">MEKENVVEPAKQAYPRKKVFISYSWSSKAWVNALAKELVNNGIDVAVDFWDLQKGDDMYVYMEKEVNDKSIDKVLIVCDKQYKEKANNRQGGVGTETQILTPEIYKRTSPRKYIPILKELDENQQACIPTFLSSKFYLDFSNPQKHAEMFEELVNVIYDQTVIEKPMLGPVPEKILNHEANDYPLRRAATLINSYVDTPHRLANLFENEFISELLKLVKQCDITKEWHSKEEIYQMVMDKLASFDSVEEKFKECVRLYIRSGEADIAYLAEYFSKVNEFIDKPHNPEERFDAIKFILLEQFLIVCGELIKQRQWDKLKYLVEIKYKSSNYKVNFEALNKPSMSIYDHNSSLKQPFLSPEGELLSQRNKSDNNQLWSADILLFYIGRLRFHRDDSVSRTWIPKIQIGDVWVPVPDFPLLDNLDMSENMNILLSLTGLSKEELEAAKEYNEFTRFGNFTGVPALSEYDSNKMY</sequence>
<proteinExistence type="predicted"/>